<dbReference type="Gene3D" id="2.60.40.10">
    <property type="entry name" value="Immunoglobulins"/>
    <property type="match status" value="1"/>
</dbReference>
<dbReference type="InterPro" id="IPR003961">
    <property type="entry name" value="FN3_dom"/>
</dbReference>
<dbReference type="InterPro" id="IPR036116">
    <property type="entry name" value="FN3_sf"/>
</dbReference>
<dbReference type="InParanoid" id="A0A1V9XVZ0"/>
<accession>A0A1V9XVZ0</accession>
<dbReference type="OrthoDB" id="6244967at2759"/>
<keyword evidence="3" id="KW-1185">Reference proteome</keyword>
<dbReference type="InterPro" id="IPR013783">
    <property type="entry name" value="Ig-like_fold"/>
</dbReference>
<dbReference type="PROSITE" id="PS50853">
    <property type="entry name" value="FN3"/>
    <property type="match status" value="1"/>
</dbReference>
<evidence type="ECO:0000313" key="3">
    <source>
        <dbReference type="Proteomes" id="UP000192247"/>
    </source>
</evidence>
<feature type="domain" description="Fibronectin type-III" evidence="1">
    <location>
        <begin position="9"/>
        <end position="83"/>
    </location>
</feature>
<dbReference type="Pfam" id="PF00041">
    <property type="entry name" value="fn3"/>
    <property type="match status" value="1"/>
</dbReference>
<dbReference type="Proteomes" id="UP000192247">
    <property type="component" value="Unassembled WGS sequence"/>
</dbReference>
<dbReference type="SUPFAM" id="SSF49265">
    <property type="entry name" value="Fibronectin type III"/>
    <property type="match status" value="1"/>
</dbReference>
<name>A0A1V9XVZ0_9ACAR</name>
<evidence type="ECO:0000259" key="1">
    <source>
        <dbReference type="PROSITE" id="PS50853"/>
    </source>
</evidence>
<organism evidence="2 3">
    <name type="scientific">Tropilaelaps mercedesae</name>
    <dbReference type="NCBI Taxonomy" id="418985"/>
    <lineage>
        <taxon>Eukaryota</taxon>
        <taxon>Metazoa</taxon>
        <taxon>Ecdysozoa</taxon>
        <taxon>Arthropoda</taxon>
        <taxon>Chelicerata</taxon>
        <taxon>Arachnida</taxon>
        <taxon>Acari</taxon>
        <taxon>Parasitiformes</taxon>
        <taxon>Mesostigmata</taxon>
        <taxon>Gamasina</taxon>
        <taxon>Dermanyssoidea</taxon>
        <taxon>Laelapidae</taxon>
        <taxon>Tropilaelaps</taxon>
    </lineage>
</organism>
<dbReference type="CDD" id="cd00063">
    <property type="entry name" value="FN3"/>
    <property type="match status" value="1"/>
</dbReference>
<proteinExistence type="predicted"/>
<dbReference type="STRING" id="418985.A0A1V9XVZ0"/>
<sequence>MTDEGIPSAPLNLTADKVTQASVLLHWAEPAQPNGVIRGYLIHFSHASSRNETQVKKVIGSRPFNEYILSDLMLADNDVCSIN</sequence>
<evidence type="ECO:0000313" key="2">
    <source>
        <dbReference type="EMBL" id="OQR77666.1"/>
    </source>
</evidence>
<protein>
    <submittedName>
        <fullName evidence="2">Tyrosine-protein phosphatase 99A-like</fullName>
    </submittedName>
</protein>
<dbReference type="AlphaFoldDB" id="A0A1V9XVZ0"/>
<dbReference type="EMBL" id="MNPL01003256">
    <property type="protein sequence ID" value="OQR77666.1"/>
    <property type="molecule type" value="Genomic_DNA"/>
</dbReference>
<comment type="caution">
    <text evidence="2">The sequence shown here is derived from an EMBL/GenBank/DDBJ whole genome shotgun (WGS) entry which is preliminary data.</text>
</comment>
<gene>
    <name evidence="2" type="ORF">BIW11_02876</name>
</gene>
<reference evidence="2 3" key="1">
    <citation type="journal article" date="2017" name="Gigascience">
        <title>Draft genome of the honey bee ectoparasitic mite, Tropilaelaps mercedesae, is shaped by the parasitic life history.</title>
        <authorList>
            <person name="Dong X."/>
            <person name="Armstrong S.D."/>
            <person name="Xia D."/>
            <person name="Makepeace B.L."/>
            <person name="Darby A.C."/>
            <person name="Kadowaki T."/>
        </authorList>
    </citation>
    <scope>NUCLEOTIDE SEQUENCE [LARGE SCALE GENOMIC DNA]</scope>
    <source>
        <strain evidence="2">Wuxi-XJTLU</strain>
    </source>
</reference>